<organism evidence="2 4">
    <name type="scientific">[Clostridium] leptum DSM 753</name>
    <dbReference type="NCBI Taxonomy" id="428125"/>
    <lineage>
        <taxon>Bacteria</taxon>
        <taxon>Bacillati</taxon>
        <taxon>Bacillota</taxon>
        <taxon>Clostridia</taxon>
        <taxon>Eubacteriales</taxon>
        <taxon>Oscillospiraceae</taxon>
        <taxon>Oscillospiraceae incertae sedis</taxon>
    </lineage>
</organism>
<proteinExistence type="predicted"/>
<evidence type="ECO:0000259" key="1">
    <source>
        <dbReference type="Pfam" id="PF12680"/>
    </source>
</evidence>
<dbReference type="InterPro" id="IPR032710">
    <property type="entry name" value="NTF2-like_dom_sf"/>
</dbReference>
<feature type="domain" description="SnoaL-like" evidence="1">
    <location>
        <begin position="8"/>
        <end position="108"/>
    </location>
</feature>
<accession>A7VZ47</accession>
<gene>
    <name evidence="3" type="ORF">CH238_04745</name>
    <name evidence="2" type="ORF">CLOLEP_03876</name>
</gene>
<dbReference type="HOGENOM" id="CLU_123773_0_0_9"/>
<sequence>MRKREMTVQNWFQLWLTGKGPELSRIFSENAVYMESWGPEYHGVKAIEHWFAEWNTRGRVLAWDIKQFIHQGDQTVVEWYFQCEMNGQGVQAFDGLSLIRWSEDGRITFLKEFGCNLDRYDPYAWGAGPRFKEEAARWF</sequence>
<dbReference type="InterPro" id="IPR037401">
    <property type="entry name" value="SnoaL-like"/>
</dbReference>
<dbReference type="Gene3D" id="3.10.450.50">
    <property type="match status" value="1"/>
</dbReference>
<protein>
    <submittedName>
        <fullName evidence="3">Nuclear transport factor 2 family protein</fullName>
    </submittedName>
</protein>
<name>A7VZ47_9FIRM</name>
<dbReference type="eggNOG" id="COG3631">
    <property type="taxonomic scope" value="Bacteria"/>
</dbReference>
<reference evidence="2 4" key="2">
    <citation type="submission" date="2007-08" db="EMBL/GenBank/DDBJ databases">
        <authorList>
            <person name="Fulton L."/>
            <person name="Clifton S."/>
            <person name="Fulton B."/>
            <person name="Xu J."/>
            <person name="Minx P."/>
            <person name="Pepin K.H."/>
            <person name="Johnson M."/>
            <person name="Thiruvilangam P."/>
            <person name="Bhonagiri V."/>
            <person name="Nash W.E."/>
            <person name="Wang C."/>
            <person name="Mardis E.R."/>
            <person name="Wilson R.K."/>
        </authorList>
    </citation>
    <scope>NUCLEOTIDE SEQUENCE [LARGE SCALE GENOMIC DNA]</scope>
    <source>
        <strain evidence="2 4">DSM 753</strain>
    </source>
</reference>
<keyword evidence="5" id="KW-1185">Reference proteome</keyword>
<evidence type="ECO:0000313" key="5">
    <source>
        <dbReference type="Proteomes" id="UP000220611"/>
    </source>
</evidence>
<dbReference type="SUPFAM" id="SSF54427">
    <property type="entry name" value="NTF2-like"/>
    <property type="match status" value="1"/>
</dbReference>
<reference evidence="2 4" key="1">
    <citation type="submission" date="2007-08" db="EMBL/GenBank/DDBJ databases">
        <title>Draft genome sequence of Clostridium leptum (DSM 753).</title>
        <authorList>
            <person name="Sudarsanam P."/>
            <person name="Ley R."/>
            <person name="Guruge J."/>
            <person name="Turnbaugh P.J."/>
            <person name="Mahowald M."/>
            <person name="Liep D."/>
            <person name="Gordon J."/>
        </authorList>
    </citation>
    <scope>NUCLEOTIDE SEQUENCE [LARGE SCALE GENOMIC DNA]</scope>
    <source>
        <strain evidence="2 4">DSM 753</strain>
    </source>
</reference>
<dbReference type="Proteomes" id="UP000220611">
    <property type="component" value="Unassembled WGS sequence"/>
</dbReference>
<comment type="caution">
    <text evidence="2">The sequence shown here is derived from an EMBL/GenBank/DDBJ whole genome shotgun (WGS) entry which is preliminary data.</text>
</comment>
<dbReference type="EMBL" id="ABCB02000021">
    <property type="protein sequence ID" value="EDO59825.1"/>
    <property type="molecule type" value="Genomic_DNA"/>
</dbReference>
<evidence type="ECO:0000313" key="3">
    <source>
        <dbReference type="EMBL" id="PEQ25336.1"/>
    </source>
</evidence>
<reference evidence="3 5" key="3">
    <citation type="submission" date="2017-07" db="EMBL/GenBank/DDBJ databases">
        <title>Prevalence of linear plasmids in Cutibacterium (Propionibacterium) acnes isolates obtained from prostatic tissue.</title>
        <authorList>
            <person name="Davidsson S."/>
            <person name="Carlsson J."/>
            <person name="Molling P."/>
            <person name="Andren O."/>
            <person name="Andersson S.-O."/>
            <person name="Brzuszkiewicz E."/>
            <person name="Poehlein A."/>
            <person name="Al-Zeer M."/>
            <person name="Brinkmann V."/>
            <person name="Scavenius C."/>
            <person name="Nazipi S."/>
            <person name="Soderquist B."/>
            <person name="Bruggemann H."/>
        </authorList>
    </citation>
    <scope>NUCLEOTIDE SEQUENCE [LARGE SCALE GENOMIC DNA]</scope>
    <source>
        <strain evidence="3 5">DSM 753</strain>
    </source>
</reference>
<dbReference type="Pfam" id="PF12680">
    <property type="entry name" value="SnoaL_2"/>
    <property type="match status" value="1"/>
</dbReference>
<dbReference type="Proteomes" id="UP000003490">
    <property type="component" value="Unassembled WGS sequence"/>
</dbReference>
<dbReference type="AlphaFoldDB" id="A7VZ47"/>
<dbReference type="EMBL" id="NOXF01000002">
    <property type="protein sequence ID" value="PEQ25336.1"/>
    <property type="molecule type" value="Genomic_DNA"/>
</dbReference>
<evidence type="ECO:0000313" key="4">
    <source>
        <dbReference type="Proteomes" id="UP000003490"/>
    </source>
</evidence>
<evidence type="ECO:0000313" key="2">
    <source>
        <dbReference type="EMBL" id="EDO59825.1"/>
    </source>
</evidence>
<dbReference type="OrthoDB" id="4203328at2"/>